<sequence length="121" mass="13341">MSLKIRLARGGAKKRPYYRIVIADARSPRDGRFIEKIGTFNPLLAKDAENRVVLDLDKAKAWLEKGAQPTDRVARFLDAAGLLKREAKNNPKKGEPGEKAKERAKERAEKAAAGTEDAAAE</sequence>
<dbReference type="GeneID" id="95773711"/>
<accession>A0A6C1KUP5</accession>
<evidence type="ECO:0000256" key="2">
    <source>
        <dbReference type="ARBA" id="ARBA00023274"/>
    </source>
</evidence>
<dbReference type="GO" id="GO:0003735">
    <property type="term" value="F:structural constituent of ribosome"/>
    <property type="evidence" value="ECO:0007669"/>
    <property type="project" value="InterPro"/>
</dbReference>
<dbReference type="InterPro" id="IPR020592">
    <property type="entry name" value="Ribosomal_bS16_CS"/>
</dbReference>
<evidence type="ECO:0000313" key="5">
    <source>
        <dbReference type="EMBL" id="TLX42913.1"/>
    </source>
</evidence>
<dbReference type="InterPro" id="IPR023803">
    <property type="entry name" value="Ribosomal_bS16_dom_sf"/>
</dbReference>
<dbReference type="AlphaFoldDB" id="A0A6C1KUP5"/>
<dbReference type="Gene3D" id="3.30.1320.10">
    <property type="match status" value="1"/>
</dbReference>
<evidence type="ECO:0000313" key="6">
    <source>
        <dbReference type="Proteomes" id="UP000305131"/>
    </source>
</evidence>
<gene>
    <name evidence="3 5" type="primary">rpsP</name>
    <name evidence="5" type="ORF">FBQ73_09630</name>
</gene>
<comment type="similarity">
    <text evidence="3">Belongs to the bacterial ribosomal protein bS16 family.</text>
</comment>
<feature type="compositionally biased region" description="Low complexity" evidence="4">
    <location>
        <begin position="111"/>
        <end position="121"/>
    </location>
</feature>
<evidence type="ECO:0000256" key="3">
    <source>
        <dbReference type="HAMAP-Rule" id="MF_00385"/>
    </source>
</evidence>
<dbReference type="NCBIfam" id="TIGR00002">
    <property type="entry name" value="S16"/>
    <property type="match status" value="1"/>
</dbReference>
<dbReference type="RefSeq" id="WP_138399272.1">
    <property type="nucleotide sequence ID" value="NZ_JAIVFO010000219.1"/>
</dbReference>
<dbReference type="GO" id="GO:0006412">
    <property type="term" value="P:translation"/>
    <property type="evidence" value="ECO:0007669"/>
    <property type="project" value="UniProtKB-UniRule"/>
</dbReference>
<comment type="caution">
    <text evidence="5">The sequence shown here is derived from an EMBL/GenBank/DDBJ whole genome shotgun (WGS) entry which is preliminary data.</text>
</comment>
<dbReference type="GO" id="GO:0005737">
    <property type="term" value="C:cytoplasm"/>
    <property type="evidence" value="ECO:0007669"/>
    <property type="project" value="UniProtKB-ARBA"/>
</dbReference>
<dbReference type="PANTHER" id="PTHR12919">
    <property type="entry name" value="30S RIBOSOMAL PROTEIN S16"/>
    <property type="match status" value="1"/>
</dbReference>
<dbReference type="PANTHER" id="PTHR12919:SF20">
    <property type="entry name" value="SMALL RIBOSOMAL SUBUNIT PROTEIN BS16M"/>
    <property type="match status" value="1"/>
</dbReference>
<name>A0A6C1KUP5_XANAU</name>
<dbReference type="Pfam" id="PF00886">
    <property type="entry name" value="Ribosomal_S16"/>
    <property type="match status" value="1"/>
</dbReference>
<feature type="region of interest" description="Disordered" evidence="4">
    <location>
        <begin position="84"/>
        <end position="121"/>
    </location>
</feature>
<feature type="compositionally biased region" description="Basic and acidic residues" evidence="4">
    <location>
        <begin position="84"/>
        <end position="110"/>
    </location>
</feature>
<evidence type="ECO:0000256" key="4">
    <source>
        <dbReference type="SAM" id="MobiDB-lite"/>
    </source>
</evidence>
<dbReference type="HAMAP" id="MF_00385">
    <property type="entry name" value="Ribosomal_bS16"/>
    <property type="match status" value="1"/>
</dbReference>
<dbReference type="SUPFAM" id="SSF54565">
    <property type="entry name" value="Ribosomal protein S16"/>
    <property type="match status" value="1"/>
</dbReference>
<keyword evidence="1 3" id="KW-0689">Ribosomal protein</keyword>
<dbReference type="GO" id="GO:0015935">
    <property type="term" value="C:small ribosomal subunit"/>
    <property type="evidence" value="ECO:0007669"/>
    <property type="project" value="TreeGrafter"/>
</dbReference>
<evidence type="ECO:0000256" key="1">
    <source>
        <dbReference type="ARBA" id="ARBA00022980"/>
    </source>
</evidence>
<dbReference type="Proteomes" id="UP000305131">
    <property type="component" value="Unassembled WGS sequence"/>
</dbReference>
<dbReference type="OrthoDB" id="9807878at2"/>
<keyword evidence="2 3" id="KW-0687">Ribonucleoprotein</keyword>
<organism evidence="5 6">
    <name type="scientific">Xanthobacter autotrophicus</name>
    <dbReference type="NCBI Taxonomy" id="280"/>
    <lineage>
        <taxon>Bacteria</taxon>
        <taxon>Pseudomonadati</taxon>
        <taxon>Pseudomonadota</taxon>
        <taxon>Alphaproteobacteria</taxon>
        <taxon>Hyphomicrobiales</taxon>
        <taxon>Xanthobacteraceae</taxon>
        <taxon>Xanthobacter</taxon>
    </lineage>
</organism>
<reference evidence="5 6" key="1">
    <citation type="submission" date="2019-05" db="EMBL/GenBank/DDBJ databases">
        <authorList>
            <person name="Zhou X."/>
        </authorList>
    </citation>
    <scope>NUCLEOTIDE SEQUENCE [LARGE SCALE GENOMIC DNA]</scope>
    <source>
        <strain evidence="5 6">DSM 432</strain>
    </source>
</reference>
<dbReference type="PROSITE" id="PS00732">
    <property type="entry name" value="RIBOSOMAL_S16"/>
    <property type="match status" value="1"/>
</dbReference>
<proteinExistence type="inferred from homology"/>
<protein>
    <recommendedName>
        <fullName evidence="3">Small ribosomal subunit protein bS16</fullName>
    </recommendedName>
</protein>
<dbReference type="EMBL" id="VAUP01000022">
    <property type="protein sequence ID" value="TLX42913.1"/>
    <property type="molecule type" value="Genomic_DNA"/>
</dbReference>
<dbReference type="InterPro" id="IPR000307">
    <property type="entry name" value="Ribosomal_bS16"/>
</dbReference>